<reference evidence="1" key="1">
    <citation type="journal article" date="2019" name="Sci. Rep.">
        <title>Draft genome of Tanacetum cinerariifolium, the natural source of mosquito coil.</title>
        <authorList>
            <person name="Yamashiro T."/>
            <person name="Shiraishi A."/>
            <person name="Satake H."/>
            <person name="Nakayama K."/>
        </authorList>
    </citation>
    <scope>NUCLEOTIDE SEQUENCE</scope>
</reference>
<dbReference type="AlphaFoldDB" id="A0A699UQG7"/>
<sequence length="35" mass="3618">MIDGVMVDWGEGIGVTVVKPVVKSDSKPGSVIGFN</sequence>
<organism evidence="1">
    <name type="scientific">Tanacetum cinerariifolium</name>
    <name type="common">Dalmatian daisy</name>
    <name type="synonym">Chrysanthemum cinerariifolium</name>
    <dbReference type="NCBI Taxonomy" id="118510"/>
    <lineage>
        <taxon>Eukaryota</taxon>
        <taxon>Viridiplantae</taxon>
        <taxon>Streptophyta</taxon>
        <taxon>Embryophyta</taxon>
        <taxon>Tracheophyta</taxon>
        <taxon>Spermatophyta</taxon>
        <taxon>Magnoliopsida</taxon>
        <taxon>eudicotyledons</taxon>
        <taxon>Gunneridae</taxon>
        <taxon>Pentapetalae</taxon>
        <taxon>asterids</taxon>
        <taxon>campanulids</taxon>
        <taxon>Asterales</taxon>
        <taxon>Asteraceae</taxon>
        <taxon>Asteroideae</taxon>
        <taxon>Anthemideae</taxon>
        <taxon>Anthemidinae</taxon>
        <taxon>Tanacetum</taxon>
    </lineage>
</organism>
<evidence type="ECO:0000313" key="1">
    <source>
        <dbReference type="EMBL" id="GFD22094.1"/>
    </source>
</evidence>
<protein>
    <submittedName>
        <fullName evidence="1">Uncharacterized protein</fullName>
    </submittedName>
</protein>
<gene>
    <name evidence="1" type="ORF">Tci_894063</name>
</gene>
<proteinExistence type="predicted"/>
<name>A0A699UQG7_TANCI</name>
<feature type="non-terminal residue" evidence="1">
    <location>
        <position position="35"/>
    </location>
</feature>
<accession>A0A699UQG7</accession>
<comment type="caution">
    <text evidence="1">The sequence shown here is derived from an EMBL/GenBank/DDBJ whole genome shotgun (WGS) entry which is preliminary data.</text>
</comment>
<dbReference type="EMBL" id="BKCJ011334434">
    <property type="protein sequence ID" value="GFD22094.1"/>
    <property type="molecule type" value="Genomic_DNA"/>
</dbReference>